<dbReference type="EMBL" id="VOTT01001396">
    <property type="protein sequence ID" value="MPU52970.1"/>
    <property type="molecule type" value="Genomic_DNA"/>
</dbReference>
<dbReference type="GO" id="GO:0008815">
    <property type="term" value="F:citrate (pro-3S)-lyase activity"/>
    <property type="evidence" value="ECO:0007669"/>
    <property type="project" value="UniProtKB-EC"/>
</dbReference>
<protein>
    <submittedName>
        <fullName evidence="1">Citrate lyase subunit alpha</fullName>
        <ecNumber evidence="1">2.8.3.10</ecNumber>
        <ecNumber evidence="1">4.1.3.6</ecNumber>
    </submittedName>
</protein>
<accession>A0A5N8HJS8</accession>
<dbReference type="InterPro" id="IPR037171">
    <property type="entry name" value="NagB/RpiA_transferase-like"/>
</dbReference>
<name>A0A5N8HJS8_ECOLX</name>
<dbReference type="SUPFAM" id="SSF100950">
    <property type="entry name" value="NagB/RpiA/CoA transferase-like"/>
    <property type="match status" value="2"/>
</dbReference>
<dbReference type="NCBIfam" id="TIGR01584">
    <property type="entry name" value="citF"/>
    <property type="match status" value="1"/>
</dbReference>
<dbReference type="GO" id="GO:0008814">
    <property type="term" value="F:citrate CoA-transferase activity"/>
    <property type="evidence" value="ECO:0007669"/>
    <property type="project" value="UniProtKB-EC"/>
</dbReference>
<sequence length="395" mass="42725">MTQKIEQSQRQERVAAWNRRAECDLAAFQNSPKQTYQAEKARDRKLCANLEEAIRRSGLQDGMTVSFHHAFRGGDLTVNMVMDVIAKMGFKNLTLASSSLSDCHAPLVEHIRQGVVTRIYTSGLRGPLAEEISRGLLAEPVQIHSHGGRVHLVQSGELNIDVAFLGVPSCDEFGNANGYTGKACCGSLGYAMVDADNAKQVVMLTEELLPYPHNPASIEQDQVDLIVKVDRVGDAAKIGAGATRMTTNPRELLIARSAADVIVNSGYFKEGFSMQTGTGGASLAVTRFLEDKMRSRDIRADFALGGITATMVDLHEKGLIRKLLDVQSFDSHAAQSLARNPNHIEISANQYANWGSKGASVDRLDVVVLSALEIDTQFNVNVLTGSDGVLRGASG</sequence>
<dbReference type="EC" id="4.1.3.6" evidence="1"/>
<keyword evidence="1" id="KW-0808">Transferase</keyword>
<dbReference type="Proteomes" id="UP000392867">
    <property type="component" value="Unassembled WGS sequence"/>
</dbReference>
<evidence type="ECO:0000313" key="2">
    <source>
        <dbReference type="Proteomes" id="UP000392867"/>
    </source>
</evidence>
<reference evidence="1 2" key="1">
    <citation type="submission" date="2019-08" db="EMBL/GenBank/DDBJ databases">
        <title>Identification of Water Treatment Resistant and Multidrug Resistant Urinary Pathogenic Escherichia coli in Wastewater.</title>
        <authorList>
            <person name="Neumann N."/>
        </authorList>
    </citation>
    <scope>NUCLEOTIDE SEQUENCE [LARGE SCALE GENOMIC DNA]</scope>
    <source>
        <strain evidence="1 2">WU2356</strain>
    </source>
</reference>
<comment type="caution">
    <text evidence="1">The sequence shown here is derived from an EMBL/GenBank/DDBJ whole genome shotgun (WGS) entry which is preliminary data.</text>
</comment>
<proteinExistence type="predicted"/>
<dbReference type="PANTHER" id="PTHR40596">
    <property type="entry name" value="CITRATE LYASE ALPHA CHAIN"/>
    <property type="match status" value="1"/>
</dbReference>
<dbReference type="GO" id="GO:0009346">
    <property type="term" value="C:ATP-independent citrate lyase complex"/>
    <property type="evidence" value="ECO:0007669"/>
    <property type="project" value="InterPro"/>
</dbReference>
<dbReference type="PANTHER" id="PTHR40596:SF1">
    <property type="entry name" value="CITRATE LYASE ALPHA CHAIN"/>
    <property type="match status" value="1"/>
</dbReference>
<dbReference type="GO" id="GO:0005737">
    <property type="term" value="C:cytoplasm"/>
    <property type="evidence" value="ECO:0007669"/>
    <property type="project" value="InterPro"/>
</dbReference>
<dbReference type="Gene3D" id="3.40.1080.10">
    <property type="entry name" value="Glutaconate Coenzyme A-transferase"/>
    <property type="match status" value="2"/>
</dbReference>
<dbReference type="GO" id="GO:0006084">
    <property type="term" value="P:acetyl-CoA metabolic process"/>
    <property type="evidence" value="ECO:0007669"/>
    <property type="project" value="InterPro"/>
</dbReference>
<feature type="non-terminal residue" evidence="1">
    <location>
        <position position="395"/>
    </location>
</feature>
<gene>
    <name evidence="1" type="primary">citF</name>
    <name evidence="1" type="ORF">FVB16_29840</name>
</gene>
<dbReference type="Pfam" id="PF04223">
    <property type="entry name" value="CitF"/>
    <property type="match status" value="1"/>
</dbReference>
<dbReference type="InterPro" id="IPR006472">
    <property type="entry name" value="Citrate_lyase_asu"/>
</dbReference>
<dbReference type="AlphaFoldDB" id="A0A5N8HJS8"/>
<dbReference type="EC" id="2.8.3.10" evidence="1"/>
<evidence type="ECO:0000313" key="1">
    <source>
        <dbReference type="EMBL" id="MPU52970.1"/>
    </source>
</evidence>
<keyword evidence="1" id="KW-0456">Lyase</keyword>
<organism evidence="1 2">
    <name type="scientific">Escherichia coli</name>
    <dbReference type="NCBI Taxonomy" id="562"/>
    <lineage>
        <taxon>Bacteria</taxon>
        <taxon>Pseudomonadati</taxon>
        <taxon>Pseudomonadota</taxon>
        <taxon>Gammaproteobacteria</taxon>
        <taxon>Enterobacterales</taxon>
        <taxon>Enterobacteriaceae</taxon>
        <taxon>Escherichia</taxon>
    </lineage>
</organism>